<reference evidence="3 4" key="1">
    <citation type="submission" date="2024-03" db="EMBL/GenBank/DDBJ databases">
        <authorList>
            <person name="Brejova B."/>
        </authorList>
    </citation>
    <scope>NUCLEOTIDE SEQUENCE [LARGE SCALE GENOMIC DNA]</scope>
    <source>
        <strain evidence="3 4">CBS 14171</strain>
    </source>
</reference>
<dbReference type="EMBL" id="OZ022409">
    <property type="protein sequence ID" value="CAK9440069.1"/>
    <property type="molecule type" value="Genomic_DNA"/>
</dbReference>
<accession>A0ABP0ZUV2</accession>
<gene>
    <name evidence="3" type="ORF">LODBEIA_P41690</name>
</gene>
<protein>
    <recommendedName>
        <fullName evidence="5">HMG box domain-containing protein</fullName>
    </recommendedName>
</protein>
<name>A0ABP0ZUV2_9ASCO</name>
<dbReference type="GeneID" id="92209365"/>
<keyword evidence="4" id="KW-1185">Reference proteome</keyword>
<evidence type="ECO:0000256" key="2">
    <source>
        <dbReference type="SAM" id="MobiDB-lite"/>
    </source>
</evidence>
<evidence type="ECO:0008006" key="5">
    <source>
        <dbReference type="Google" id="ProtNLM"/>
    </source>
</evidence>
<keyword evidence="1" id="KW-0175">Coiled coil</keyword>
<dbReference type="RefSeq" id="XP_066831107.1">
    <property type="nucleotide sequence ID" value="XM_066974360.1"/>
</dbReference>
<feature type="compositionally biased region" description="Low complexity" evidence="2">
    <location>
        <begin position="453"/>
        <end position="466"/>
    </location>
</feature>
<evidence type="ECO:0000313" key="3">
    <source>
        <dbReference type="EMBL" id="CAK9440069.1"/>
    </source>
</evidence>
<proteinExistence type="predicted"/>
<feature type="coiled-coil region" evidence="1">
    <location>
        <begin position="361"/>
        <end position="410"/>
    </location>
</feature>
<organism evidence="3 4">
    <name type="scientific">Lodderomyces beijingensis</name>
    <dbReference type="NCBI Taxonomy" id="1775926"/>
    <lineage>
        <taxon>Eukaryota</taxon>
        <taxon>Fungi</taxon>
        <taxon>Dikarya</taxon>
        <taxon>Ascomycota</taxon>
        <taxon>Saccharomycotina</taxon>
        <taxon>Pichiomycetes</taxon>
        <taxon>Debaryomycetaceae</taxon>
        <taxon>Candida/Lodderomyces clade</taxon>
        <taxon>Lodderomyces</taxon>
    </lineage>
</organism>
<evidence type="ECO:0000313" key="4">
    <source>
        <dbReference type="Proteomes" id="UP001497383"/>
    </source>
</evidence>
<feature type="region of interest" description="Disordered" evidence="2">
    <location>
        <begin position="453"/>
        <end position="489"/>
    </location>
</feature>
<evidence type="ECO:0000256" key="1">
    <source>
        <dbReference type="SAM" id="Coils"/>
    </source>
</evidence>
<sequence length="489" mass="55461">MLRYSTRCTCRRFSRISVLHTPSLYRPYTTETTTTTTTTTPPPVRSAADLTNELANIFRPASIKEKPIRPSLLWRKKGGEFDPQRFPDQASAIHTSLGWFFIPPQCNQSADNAKELDLALAQTEFTQQTNREEVQKFVYEWCADCSKQAENAPQRNPRSSIERKSRERNKTLNELYQEQLDYGENDSNNNESKNGINHLEPQRLLKRALRDPEFKLRFKCIDATKGKYEVRGLLLEQDVYKFYEYIKKQESSTGAIGKIDSIKKSWEQLTGAQQMEYAENYRELLSDGKAVAGKMAIDLALALDTSQVLEDGCYYLKPKSVLRKYASELTMQEQSQLLLNHKAKRETSKTKYDRIIPSWSEQKAMRDAHKAEQELKTAEKLAIKQAELAKRKAERQAERQAIREAKLAEKQAAAEARAAARLAKKEAAAEARAAARLAKKHVAAEARAAARLAKKQAAAEARTAARLAKKQAAKDAAREKSEDGRNPSE</sequence>
<feature type="compositionally biased region" description="Basic and acidic residues" evidence="2">
    <location>
        <begin position="472"/>
        <end position="489"/>
    </location>
</feature>
<dbReference type="Proteomes" id="UP001497383">
    <property type="component" value="Chromosome 5"/>
</dbReference>